<dbReference type="EMBL" id="KV426127">
    <property type="protein sequence ID" value="KZV87384.1"/>
    <property type="molecule type" value="Genomic_DNA"/>
</dbReference>
<organism evidence="2 3">
    <name type="scientific">Exidia glandulosa HHB12029</name>
    <dbReference type="NCBI Taxonomy" id="1314781"/>
    <lineage>
        <taxon>Eukaryota</taxon>
        <taxon>Fungi</taxon>
        <taxon>Dikarya</taxon>
        <taxon>Basidiomycota</taxon>
        <taxon>Agaricomycotina</taxon>
        <taxon>Agaricomycetes</taxon>
        <taxon>Auriculariales</taxon>
        <taxon>Exidiaceae</taxon>
        <taxon>Exidia</taxon>
    </lineage>
</organism>
<name>A0A165EP26_EXIGL</name>
<dbReference type="AlphaFoldDB" id="A0A165EP26"/>
<proteinExistence type="predicted"/>
<evidence type="ECO:0000313" key="3">
    <source>
        <dbReference type="Proteomes" id="UP000077266"/>
    </source>
</evidence>
<evidence type="ECO:0000256" key="1">
    <source>
        <dbReference type="SAM" id="MobiDB-lite"/>
    </source>
</evidence>
<dbReference type="Proteomes" id="UP000077266">
    <property type="component" value="Unassembled WGS sequence"/>
</dbReference>
<feature type="region of interest" description="Disordered" evidence="1">
    <location>
        <begin position="25"/>
        <end position="66"/>
    </location>
</feature>
<evidence type="ECO:0000313" key="2">
    <source>
        <dbReference type="EMBL" id="KZV87384.1"/>
    </source>
</evidence>
<feature type="compositionally biased region" description="Basic and acidic residues" evidence="1">
    <location>
        <begin position="42"/>
        <end position="53"/>
    </location>
</feature>
<accession>A0A165EP26</accession>
<protein>
    <submittedName>
        <fullName evidence="2">Uncharacterized protein</fullName>
    </submittedName>
</protein>
<sequence length="66" mass="7273">MQRSQTTIGARISDAAELKACVSRHQTTRDSCPTQPTQPDNVLRDDKPQERPGADIFCVGARRYGA</sequence>
<feature type="compositionally biased region" description="Polar residues" evidence="1">
    <location>
        <begin position="29"/>
        <end position="40"/>
    </location>
</feature>
<keyword evidence="3" id="KW-1185">Reference proteome</keyword>
<gene>
    <name evidence="2" type="ORF">EXIGLDRAFT_723756</name>
</gene>
<dbReference type="InParanoid" id="A0A165EP26"/>
<reference evidence="2 3" key="1">
    <citation type="journal article" date="2016" name="Mol. Biol. Evol.">
        <title>Comparative Genomics of Early-Diverging Mushroom-Forming Fungi Provides Insights into the Origins of Lignocellulose Decay Capabilities.</title>
        <authorList>
            <person name="Nagy L.G."/>
            <person name="Riley R."/>
            <person name="Tritt A."/>
            <person name="Adam C."/>
            <person name="Daum C."/>
            <person name="Floudas D."/>
            <person name="Sun H."/>
            <person name="Yadav J.S."/>
            <person name="Pangilinan J."/>
            <person name="Larsson K.H."/>
            <person name="Matsuura K."/>
            <person name="Barry K."/>
            <person name="Labutti K."/>
            <person name="Kuo R."/>
            <person name="Ohm R.A."/>
            <person name="Bhattacharya S.S."/>
            <person name="Shirouzu T."/>
            <person name="Yoshinaga Y."/>
            <person name="Martin F.M."/>
            <person name="Grigoriev I.V."/>
            <person name="Hibbett D.S."/>
        </authorList>
    </citation>
    <scope>NUCLEOTIDE SEQUENCE [LARGE SCALE GENOMIC DNA]</scope>
    <source>
        <strain evidence="2 3">HHB12029</strain>
    </source>
</reference>